<gene>
    <name evidence="3" type="ORF">J3D65DRAFT_321622</name>
</gene>
<dbReference type="Pfam" id="PF12783">
    <property type="entry name" value="Sec7-like_HUS"/>
    <property type="match status" value="1"/>
</dbReference>
<dbReference type="InterPro" id="IPR032691">
    <property type="entry name" value="Mon2/Sec7/BIG1-like_HUS"/>
</dbReference>
<organism evidence="3 4">
    <name type="scientific">Phyllosticta citribraziliensis</name>
    <dbReference type="NCBI Taxonomy" id="989973"/>
    <lineage>
        <taxon>Eukaryota</taxon>
        <taxon>Fungi</taxon>
        <taxon>Dikarya</taxon>
        <taxon>Ascomycota</taxon>
        <taxon>Pezizomycotina</taxon>
        <taxon>Dothideomycetes</taxon>
        <taxon>Dothideomycetes incertae sedis</taxon>
        <taxon>Botryosphaeriales</taxon>
        <taxon>Phyllostictaceae</taxon>
        <taxon>Phyllosticta</taxon>
    </lineage>
</organism>
<feature type="compositionally biased region" description="Low complexity" evidence="1">
    <location>
        <begin position="1558"/>
        <end position="1567"/>
    </location>
</feature>
<dbReference type="EMBL" id="JBBPEH010000005">
    <property type="protein sequence ID" value="KAK7538254.1"/>
    <property type="molecule type" value="Genomic_DNA"/>
</dbReference>
<evidence type="ECO:0000313" key="4">
    <source>
        <dbReference type="Proteomes" id="UP001360953"/>
    </source>
</evidence>
<dbReference type="InterPro" id="IPR035999">
    <property type="entry name" value="Sec7_dom_sf"/>
</dbReference>
<evidence type="ECO:0000256" key="1">
    <source>
        <dbReference type="SAM" id="MobiDB-lite"/>
    </source>
</evidence>
<feature type="region of interest" description="Disordered" evidence="1">
    <location>
        <begin position="1542"/>
        <end position="1617"/>
    </location>
</feature>
<dbReference type="InterPro" id="IPR056604">
    <property type="entry name" value="GBF1-like_TPR"/>
</dbReference>
<feature type="compositionally biased region" description="Polar residues" evidence="1">
    <location>
        <begin position="340"/>
        <end position="350"/>
    </location>
</feature>
<dbReference type="InterPro" id="IPR000904">
    <property type="entry name" value="Sec7_dom"/>
</dbReference>
<dbReference type="GeneID" id="92028251"/>
<reference evidence="3 4" key="1">
    <citation type="submission" date="2024-04" db="EMBL/GenBank/DDBJ databases">
        <title>Phyllosticta paracitricarpa is synonymous to the EU quarantine fungus P. citricarpa based on phylogenomic analyses.</title>
        <authorList>
            <consortium name="Lawrence Berkeley National Laboratory"/>
            <person name="Van ingen-buijs V.A."/>
            <person name="Van westerhoven A.C."/>
            <person name="Haridas S."/>
            <person name="Skiadas P."/>
            <person name="Martin F."/>
            <person name="Groenewald J.Z."/>
            <person name="Crous P.W."/>
            <person name="Seidl M.F."/>
        </authorList>
    </citation>
    <scope>NUCLEOTIDE SEQUENCE [LARGE SCALE GENOMIC DNA]</scope>
    <source>
        <strain evidence="3 4">CPC 17464</strain>
    </source>
</reference>
<comment type="caution">
    <text evidence="3">The sequence shown here is derived from an EMBL/GenBank/DDBJ whole genome shotgun (WGS) entry which is preliminary data.</text>
</comment>
<dbReference type="PANTHER" id="PTHR10663:SF388">
    <property type="entry name" value="GOLGI-SPECIFIC BREFELDIN A-RESISTANCE GUANINE NUCLEOTIDE EXCHANGE FACTOR 1"/>
    <property type="match status" value="1"/>
</dbReference>
<dbReference type="InterPro" id="IPR023394">
    <property type="entry name" value="Sec7_C_sf"/>
</dbReference>
<feature type="region of interest" description="Disordered" evidence="1">
    <location>
        <begin position="496"/>
        <end position="535"/>
    </location>
</feature>
<dbReference type="PANTHER" id="PTHR10663">
    <property type="entry name" value="GUANYL-NUCLEOTIDE EXCHANGE FACTOR"/>
    <property type="match status" value="1"/>
</dbReference>
<dbReference type="PROSITE" id="PS50190">
    <property type="entry name" value="SEC7"/>
    <property type="match status" value="1"/>
</dbReference>
<feature type="compositionally biased region" description="Basic and acidic residues" evidence="1">
    <location>
        <begin position="518"/>
        <end position="535"/>
    </location>
</feature>
<proteinExistence type="predicted"/>
<dbReference type="Gene3D" id="1.10.220.20">
    <property type="match status" value="1"/>
</dbReference>
<dbReference type="CDD" id="cd00171">
    <property type="entry name" value="Sec7"/>
    <property type="match status" value="1"/>
</dbReference>
<evidence type="ECO:0000259" key="2">
    <source>
        <dbReference type="PROSITE" id="PS50190"/>
    </source>
</evidence>
<dbReference type="SUPFAM" id="SSF48425">
    <property type="entry name" value="Sec7 domain"/>
    <property type="match status" value="1"/>
</dbReference>
<dbReference type="RefSeq" id="XP_066655941.1">
    <property type="nucleotide sequence ID" value="XM_066795345.1"/>
</dbReference>
<feature type="compositionally biased region" description="Basic and acidic residues" evidence="1">
    <location>
        <begin position="1544"/>
        <end position="1553"/>
    </location>
</feature>
<feature type="domain" description="SEC7" evidence="2">
    <location>
        <begin position="626"/>
        <end position="816"/>
    </location>
</feature>
<dbReference type="Gene3D" id="1.10.1000.11">
    <property type="entry name" value="Arf Nucleotide-binding Site Opener,domain 2"/>
    <property type="match status" value="1"/>
</dbReference>
<dbReference type="InterPro" id="IPR016024">
    <property type="entry name" value="ARM-type_fold"/>
</dbReference>
<dbReference type="Proteomes" id="UP001360953">
    <property type="component" value="Unassembled WGS sequence"/>
</dbReference>
<dbReference type="Pfam" id="PF23325">
    <property type="entry name" value="TPR_28"/>
    <property type="match status" value="1"/>
</dbReference>
<dbReference type="SMART" id="SM00222">
    <property type="entry name" value="Sec7"/>
    <property type="match status" value="1"/>
</dbReference>
<keyword evidence="4" id="KW-1185">Reference proteome</keyword>
<dbReference type="SUPFAM" id="SSF48371">
    <property type="entry name" value="ARM repeat"/>
    <property type="match status" value="1"/>
</dbReference>
<protein>
    <recommendedName>
        <fullName evidence="2">SEC7 domain-containing protein</fullName>
    </recommendedName>
</protein>
<name>A0ABR1LST6_9PEZI</name>
<sequence>MSADSLTADSYIHASQELQQSTMPEFHPRTRAISASIDPIALVVTECITVTSAMRKHARWAQSSVSAILGGGAAKPLAIQRIERGERNAASIKLGTGEDALAGRWGLRGKKGRSMQDNPLMSAFTRLRSDLKGCKDIHTFDTPALVHPFLQVIRSSSTSAPITSLALIAITKFLSYNIIGRDSPRLNSAMQLLSSAITHCRFEATDTAADEIVLLRILKLMELMISGPAGDVLSDESVCEMMETGLSMCCQVRLSEVLRRSAEIAMVTMCQVIFERLKHLEIEAGQDPAALEESTKDDMDAVKMDPNTTGSLGLPGSRPEASRSSSSLEKIAEGGDDSGPNANTSQLDLTRSSEEEDEVVVKPYSLPSIRELFRVLVDLLNPEDRQHNDTMRIMALRIVDVALEVAGPSIASHPSLVSLAKDTLCRHLFQLVRSENIAVLNESLRVAYTLLATCRGVLKLQQELFLSYVVACLFPKVDIPQEPGIDPALYEGVPQSPSLVKPSPSSGSNSGRSTPVPVKDRQRLGLEGGSRKPDAREAMVESVGALCRIPSFLVELFINYDCDIDRSDLCMDMVGLLSRNAFPDSATWSTTNVPPLCLDALLGYIQIIADRLEDEPSIEGYPALEDLRMQRAQKKVIIRGAKKFNENPKAGIAFLASQGIIKNPSDPLAVASFIRGTSRLDKKIVGEFISKKSNEGILAAFMESFDFAGKRVDEALRELLNTFRLPGESQLIERIVTEFAEKYCASATPEGIAEQDAVYVLTYAIIMLNTDQHNPNLKSQKRMSLEDFSRNLRGVNGGKDFEPEYLEAIYNSIKTREIILPEEHDNKHAYDHAWKELQMKVFSATDLVICDTNLFDADMFAATWRPILATLSYVFMSASDDAVFSRVVTGFYQCAQVAAKHGLTDCLDRIVFSLSSISTLAPEMPPSTTLNTEVQADKKSEKIMVSETAVRFGRDDRAQLATVLLFRIVNGNEACIRDGWGHLVRVMVNLFINSLIPSSLTYMPNALEISPIPLQPPAQVIDREQRQNETSLFSTFTSSIFSFASDEPPEPSEAEIEYTLCTVDCIHACDFPEILHHISCMPIEALHSLVDTLLSQLPEDSSPRVIVVRPELPAPSPVRPNGNKAKPKGPVYDPSLVFALELATLLVLRDAETVERLGKDVADALQSLVRDYSNIHPLTLSRSVYYLLRLLRASNDYDFIRAPVILHSFAGFDQETLKQVAPHLLKGLLDCINGPVSLRNELINSPDFWSVLRALHTLPEAAGDVFRIMENLTSSAPPGISADNYEASIALLNDFATAGSSGAAEQQRLDAAATRKGAKPKRKAQTNEVVSRGSNAMVIVFRLTSRVPSFIQQSQLETNEAWNAYWSPIFHCLTTQCLNPCREIRHQALTSLQRTLLSNDLASPDHKEWTKIFGEVLFPLINQLLKPEIYQSDPGGMGETRVQVATLLCKIFLHYLVALSEWDGMLDLWLKILSIMDRLMHSGQGDNLEESVPESLKNILLVMSSGGYLVPPDQKPDQAELWNETWSRLDRFLPNLLPELFPEEAAKPREPVSRRSSAKPPGAEQQQQPPPPEKQQQQAGGEAAAEGEQVVDEKEKEKEKAERVEEPKAETRAEDVD</sequence>
<feature type="compositionally biased region" description="Low complexity" evidence="1">
    <location>
        <begin position="496"/>
        <end position="515"/>
    </location>
</feature>
<evidence type="ECO:0000313" key="3">
    <source>
        <dbReference type="EMBL" id="KAK7538254.1"/>
    </source>
</evidence>
<feature type="compositionally biased region" description="Low complexity" evidence="1">
    <location>
        <begin position="1574"/>
        <end position="1588"/>
    </location>
</feature>
<accession>A0ABR1LST6</accession>
<feature type="compositionally biased region" description="Basic and acidic residues" evidence="1">
    <location>
        <begin position="1591"/>
        <end position="1617"/>
    </location>
</feature>
<feature type="compositionally biased region" description="Basic and acidic residues" evidence="1">
    <location>
        <begin position="293"/>
        <end position="303"/>
    </location>
</feature>
<feature type="region of interest" description="Disordered" evidence="1">
    <location>
        <begin position="288"/>
        <end position="356"/>
    </location>
</feature>
<dbReference type="Pfam" id="PF01369">
    <property type="entry name" value="Sec7"/>
    <property type="match status" value="1"/>
</dbReference>